<reference evidence="2" key="1">
    <citation type="submission" date="2018-12" db="EMBL/GenBank/DDBJ databases">
        <title>Tengunoibacter tsumagoiensis gen. nov., sp. nov., Dictyobacter kobayashii sp. nov., D. alpinus sp. nov., and D. joshuensis sp. nov. and description of Dictyobacteraceae fam. nov. within the order Ktedonobacterales isolated from Tengu-no-mugimeshi.</title>
        <authorList>
            <person name="Wang C.M."/>
            <person name="Zheng Y."/>
            <person name="Sakai Y."/>
            <person name="Toyoda A."/>
            <person name="Minakuchi Y."/>
            <person name="Abe K."/>
            <person name="Yokota A."/>
            <person name="Yabe S."/>
        </authorList>
    </citation>
    <scope>NUCLEOTIDE SEQUENCE [LARGE SCALE GENOMIC DNA]</scope>
    <source>
        <strain evidence="2">S-27</strain>
    </source>
</reference>
<accession>A0A401ZQT4</accession>
<keyword evidence="2" id="KW-1185">Reference proteome</keyword>
<name>A0A401ZQT4_9CHLR</name>
<sequence>MWRTGLPFAFMRVVMGRQFPLAQVLLLVHYRDDYVHANPWNLVARYDYDPFGDVVG</sequence>
<dbReference type="Proteomes" id="UP000287224">
    <property type="component" value="Unassembled WGS sequence"/>
</dbReference>
<evidence type="ECO:0000313" key="1">
    <source>
        <dbReference type="EMBL" id="GCE09235.1"/>
    </source>
</evidence>
<gene>
    <name evidence="1" type="ORF">KDAU_65640</name>
</gene>
<proteinExistence type="predicted"/>
<protein>
    <submittedName>
        <fullName evidence="1">Uncharacterized protein</fullName>
    </submittedName>
</protein>
<dbReference type="AlphaFoldDB" id="A0A401ZQT4"/>
<dbReference type="EMBL" id="BIFQ01000002">
    <property type="protein sequence ID" value="GCE09235.1"/>
    <property type="molecule type" value="Genomic_DNA"/>
</dbReference>
<organism evidence="1 2">
    <name type="scientific">Dictyobacter aurantiacus</name>
    <dbReference type="NCBI Taxonomy" id="1936993"/>
    <lineage>
        <taxon>Bacteria</taxon>
        <taxon>Bacillati</taxon>
        <taxon>Chloroflexota</taxon>
        <taxon>Ktedonobacteria</taxon>
        <taxon>Ktedonobacterales</taxon>
        <taxon>Dictyobacteraceae</taxon>
        <taxon>Dictyobacter</taxon>
    </lineage>
</organism>
<comment type="caution">
    <text evidence="1">The sequence shown here is derived from an EMBL/GenBank/DDBJ whole genome shotgun (WGS) entry which is preliminary data.</text>
</comment>
<evidence type="ECO:0000313" key="2">
    <source>
        <dbReference type="Proteomes" id="UP000287224"/>
    </source>
</evidence>